<dbReference type="InterPro" id="IPR012677">
    <property type="entry name" value="Nucleotide-bd_a/b_plait_sf"/>
</dbReference>
<evidence type="ECO:0000259" key="8">
    <source>
        <dbReference type="PROSITE" id="PS50102"/>
    </source>
</evidence>
<dbReference type="Pfam" id="PF00076">
    <property type="entry name" value="RRM_1"/>
    <property type="match status" value="3"/>
</dbReference>
<evidence type="ECO:0000313" key="9">
    <source>
        <dbReference type="Proteomes" id="UP000008854"/>
    </source>
</evidence>
<dbReference type="WBParaSite" id="Smp_313830.1">
    <property type="protein sequence ID" value="Smp_313830.1"/>
    <property type="gene ID" value="Smp_313830"/>
</dbReference>
<evidence type="ECO:0000256" key="5">
    <source>
        <dbReference type="ARBA" id="ARBA00023242"/>
    </source>
</evidence>
<evidence type="ECO:0000256" key="7">
    <source>
        <dbReference type="SAM" id="MobiDB-lite"/>
    </source>
</evidence>
<dbReference type="NCBIfam" id="TIGR01661">
    <property type="entry name" value="ELAV_HUD_SF"/>
    <property type="match status" value="1"/>
</dbReference>
<dbReference type="GO" id="GO:0050686">
    <property type="term" value="P:negative regulation of mRNA processing"/>
    <property type="evidence" value="ECO:0007669"/>
    <property type="project" value="UniProtKB-ARBA"/>
</dbReference>
<keyword evidence="5" id="KW-0539">Nucleus</keyword>
<feature type="region of interest" description="Disordered" evidence="7">
    <location>
        <begin position="821"/>
        <end position="844"/>
    </location>
</feature>
<feature type="compositionally biased region" description="Low complexity" evidence="7">
    <location>
        <begin position="886"/>
        <end position="899"/>
    </location>
</feature>
<keyword evidence="9" id="KW-1185">Reference proteome</keyword>
<feature type="region of interest" description="Disordered" evidence="7">
    <location>
        <begin position="861"/>
        <end position="915"/>
    </location>
</feature>
<dbReference type="InterPro" id="IPR003954">
    <property type="entry name" value="RRM_euk-type"/>
</dbReference>
<accession>A0A5K4F5U9</accession>
<dbReference type="GO" id="GO:1990904">
    <property type="term" value="C:ribonucleoprotein complex"/>
    <property type="evidence" value="ECO:0007669"/>
    <property type="project" value="InterPro"/>
</dbReference>
<dbReference type="InterPro" id="IPR035979">
    <property type="entry name" value="RBD_domain_sf"/>
</dbReference>
<dbReference type="GO" id="GO:0009967">
    <property type="term" value="P:positive regulation of signal transduction"/>
    <property type="evidence" value="ECO:0007669"/>
    <property type="project" value="UniProtKB-ARBA"/>
</dbReference>
<evidence type="ECO:0000256" key="3">
    <source>
        <dbReference type="ARBA" id="ARBA00022737"/>
    </source>
</evidence>
<feature type="compositionally biased region" description="Polar residues" evidence="7">
    <location>
        <begin position="870"/>
        <end position="885"/>
    </location>
</feature>
<dbReference type="SUPFAM" id="SSF54928">
    <property type="entry name" value="RNA-binding domain, RBD"/>
    <property type="match status" value="3"/>
</dbReference>
<dbReference type="GO" id="GO:0005737">
    <property type="term" value="C:cytoplasm"/>
    <property type="evidence" value="ECO:0007669"/>
    <property type="project" value="UniProtKB-ARBA"/>
</dbReference>
<dbReference type="InterPro" id="IPR000504">
    <property type="entry name" value="RRM_dom"/>
</dbReference>
<proteinExistence type="inferred from homology"/>
<evidence type="ECO:0000256" key="4">
    <source>
        <dbReference type="ARBA" id="ARBA00022884"/>
    </source>
</evidence>
<reference evidence="9" key="1">
    <citation type="journal article" date="2012" name="PLoS Negl. Trop. Dis.">
        <title>A systematically improved high quality genome and transcriptome of the human blood fluke Schistosoma mansoni.</title>
        <authorList>
            <person name="Protasio A.V."/>
            <person name="Tsai I.J."/>
            <person name="Babbage A."/>
            <person name="Nichol S."/>
            <person name="Hunt M."/>
            <person name="Aslett M.A."/>
            <person name="De Silva N."/>
            <person name="Velarde G.S."/>
            <person name="Anderson T.J."/>
            <person name="Clark R.C."/>
            <person name="Davidson C."/>
            <person name="Dillon G.P."/>
            <person name="Holroyd N.E."/>
            <person name="LoVerde P.T."/>
            <person name="Lloyd C."/>
            <person name="McQuillan J."/>
            <person name="Oliveira G."/>
            <person name="Otto T.D."/>
            <person name="Parker-Manuel S.J."/>
            <person name="Quail M.A."/>
            <person name="Wilson R.A."/>
            <person name="Zerlotini A."/>
            <person name="Dunne D.W."/>
            <person name="Berriman M."/>
        </authorList>
    </citation>
    <scope>NUCLEOTIDE SEQUENCE [LARGE SCALE GENOMIC DNA]</scope>
    <source>
        <strain evidence="9">Puerto Rican</strain>
    </source>
</reference>
<dbReference type="PROSITE" id="PS50102">
    <property type="entry name" value="RRM"/>
    <property type="match status" value="3"/>
</dbReference>
<feature type="domain" description="RRM" evidence="8">
    <location>
        <begin position="541"/>
        <end position="627"/>
    </location>
</feature>
<dbReference type="PANTHER" id="PTHR10352">
    <property type="entry name" value="EUKARYOTIC TRANSLATION INITIATION FACTOR 3 SUBUNIT G"/>
    <property type="match status" value="1"/>
</dbReference>
<evidence type="ECO:0000313" key="10">
    <source>
        <dbReference type="WBParaSite" id="Smp_313830.1"/>
    </source>
</evidence>
<keyword evidence="4 6" id="KW-0694">RNA-binding</keyword>
<reference evidence="10" key="2">
    <citation type="submission" date="2019-11" db="UniProtKB">
        <authorList>
            <consortium name="WormBaseParasite"/>
        </authorList>
    </citation>
    <scope>IDENTIFICATION</scope>
    <source>
        <strain evidence="10">Puerto Rican</strain>
    </source>
</reference>
<dbReference type="FunFam" id="3.30.70.330:FF:000205">
    <property type="entry name" value="Sex lethal, isoform B"/>
    <property type="match status" value="1"/>
</dbReference>
<dbReference type="PRINTS" id="PR00961">
    <property type="entry name" value="HUDSXLRNA"/>
</dbReference>
<dbReference type="Proteomes" id="UP000008854">
    <property type="component" value="Unassembled WGS sequence"/>
</dbReference>
<evidence type="ECO:0000256" key="6">
    <source>
        <dbReference type="PROSITE-ProRule" id="PRU00176"/>
    </source>
</evidence>
<dbReference type="SMART" id="SM00361">
    <property type="entry name" value="RRM_1"/>
    <property type="match status" value="3"/>
</dbReference>
<dbReference type="AlphaFoldDB" id="A0A5K4F5U9"/>
<dbReference type="InterPro" id="IPR002343">
    <property type="entry name" value="Hud_Sxl_RNA"/>
</dbReference>
<evidence type="ECO:0000256" key="1">
    <source>
        <dbReference type="ARBA" id="ARBA00004123"/>
    </source>
</evidence>
<comment type="similarity">
    <text evidence="2">Belongs to the RRM elav family.</text>
</comment>
<dbReference type="InParanoid" id="A0A5K4F5U9"/>
<dbReference type="STRING" id="6183.A0A5K4F5U9"/>
<keyword evidence="3" id="KW-0677">Repeat</keyword>
<dbReference type="FunFam" id="3.30.70.330:FF:000383">
    <property type="entry name" value="Sex lethal, isoform D"/>
    <property type="match status" value="1"/>
</dbReference>
<dbReference type="SMART" id="SM00360">
    <property type="entry name" value="RRM"/>
    <property type="match status" value="3"/>
</dbReference>
<dbReference type="InterPro" id="IPR006548">
    <property type="entry name" value="ELAD_HU_SF"/>
</dbReference>
<dbReference type="GO" id="GO:0003729">
    <property type="term" value="F:mRNA binding"/>
    <property type="evidence" value="ECO:0007669"/>
    <property type="project" value="UniProtKB-ARBA"/>
</dbReference>
<feature type="domain" description="RRM" evidence="8">
    <location>
        <begin position="735"/>
        <end position="813"/>
    </location>
</feature>
<dbReference type="CDD" id="cd12652">
    <property type="entry name" value="RRM2_Hu"/>
    <property type="match status" value="1"/>
</dbReference>
<dbReference type="Gene3D" id="3.30.70.330">
    <property type="match status" value="3"/>
</dbReference>
<feature type="domain" description="RRM" evidence="8">
    <location>
        <begin position="455"/>
        <end position="533"/>
    </location>
</feature>
<comment type="subcellular location">
    <subcellularLocation>
        <location evidence="1">Nucleus</location>
    </subcellularLocation>
</comment>
<dbReference type="GO" id="GO:0010629">
    <property type="term" value="P:negative regulation of gene expression"/>
    <property type="evidence" value="ECO:0007669"/>
    <property type="project" value="UniProtKB-ARBA"/>
</dbReference>
<name>A0A5K4F5U9_SCHMA</name>
<sequence>MSSDILPVNTTINKLVDNQNQHAFGDIGDDGCIHDKLTNDSICMITSNYKDFVDNIDITISNDNTNEIPSNKHFDNNIKNQLTENQISKVIPIKDHDKSIMDTNSYYSTSFIQLHSDNNSYNDDNILICLNQSNSSLLHTTDIMNSNTMICKLIRKKNHLVIKEQEISTTLDKSNGISCISNVNPNVLSVSRGYPEKNSIITTASSATSTKSATITDLKINNEISTILSQQSSDDDDNAHDISSCDYRNDVGIYHKNVDGYIDDVVSSDIDQVNSSCNDNTSLKQQNLDSFFENNKKLQESCSTTTTTPITVSVTTSPVSSLSFNVSQSNSFESNQHQQQKQIHHDHRILVSSLCSTDSSYLSSQCPSIFAKRKPVTTTTTTFNNNNNSTVHDHKTNRNDINYHLHSPTSMSNNLKNHCLTTTENNISSYNDNNNDKHSTNNIKVNNYNHNNDETNLIINYLPPYMSQEEVRVLFSTCGQIESCKLIRDKLTGESLGYAFVKYSHSNEAQQAIHKLNGLSLQNKTIKVSLARPNCESIKDANLYISGLPKTMKQNELEQLFSQYGRIITARILYDNKTGISRGVAFIRFNHRYEAELAIQQLNGYQLPFEYSNDILNRPITVKFANPPNSIKLDYFSLLLLKQAAQLQAVAKSAATPSPNATSAVIAAELLNPLQQQQQQQRIATISNRLKYSMTSSSSTETDLLSTMVNTIGINNSILAPTIIASTGGLTPNGWCIFVYNLSPEVEESNLWHLFGPFGAVQSIKIIYDITNNKCKGFAFVTMSNYEEAVLAIHSLNGYVLDNRILQVSFKITNNKSRSFPLNTLSPSSSSSLPSSPSSQSNSLPFDLSSIQQTLSNEQDHFNSKKIVGTKNSLNSDTSVGSNYEKQQTQPQQYKSQSYHQNNKKKFSTDLNDHTSFKPVVTDTQDKSVSITNSSIQLLTNRSNETNNRNRKHFKTVFDGKTPIESFDSFIGERPVKSTYLHLVNNSKRQTNKSRNSQKKRR</sequence>
<evidence type="ECO:0000256" key="2">
    <source>
        <dbReference type="ARBA" id="ARBA00006266"/>
    </source>
</evidence>
<dbReference type="CDD" id="cd12377">
    <property type="entry name" value="RRM3_Hu"/>
    <property type="match status" value="1"/>
</dbReference>
<organism evidence="9 10">
    <name type="scientific">Schistosoma mansoni</name>
    <name type="common">Blood fluke</name>
    <dbReference type="NCBI Taxonomy" id="6183"/>
    <lineage>
        <taxon>Eukaryota</taxon>
        <taxon>Metazoa</taxon>
        <taxon>Spiralia</taxon>
        <taxon>Lophotrochozoa</taxon>
        <taxon>Platyhelminthes</taxon>
        <taxon>Trematoda</taxon>
        <taxon>Digenea</taxon>
        <taxon>Strigeidida</taxon>
        <taxon>Schistosomatoidea</taxon>
        <taxon>Schistosomatidae</taxon>
        <taxon>Schistosoma</taxon>
    </lineage>
</organism>
<dbReference type="GO" id="GO:0005634">
    <property type="term" value="C:nucleus"/>
    <property type="evidence" value="ECO:0007669"/>
    <property type="project" value="UniProtKB-SubCell"/>
</dbReference>
<protein>
    <submittedName>
        <fullName evidence="10">RRM domain-containing protein</fullName>
    </submittedName>
</protein>